<evidence type="ECO:0000313" key="3">
    <source>
        <dbReference type="Proteomes" id="UP000184016"/>
    </source>
</evidence>
<feature type="compositionally biased region" description="Basic and acidic residues" evidence="1">
    <location>
        <begin position="32"/>
        <end position="51"/>
    </location>
</feature>
<dbReference type="EMBL" id="FRAF01000022">
    <property type="protein sequence ID" value="SHK78315.1"/>
    <property type="molecule type" value="Genomic_DNA"/>
</dbReference>
<protein>
    <submittedName>
        <fullName evidence="2">Uncharacterized protein</fullName>
    </submittedName>
</protein>
<keyword evidence="3" id="KW-1185">Reference proteome</keyword>
<organism evidence="2 3">
    <name type="scientific">Alicyclobacillus tolerans</name>
    <dbReference type="NCBI Taxonomy" id="90970"/>
    <lineage>
        <taxon>Bacteria</taxon>
        <taxon>Bacillati</taxon>
        <taxon>Bacillota</taxon>
        <taxon>Bacilli</taxon>
        <taxon>Bacillales</taxon>
        <taxon>Alicyclobacillaceae</taxon>
        <taxon>Alicyclobacillus</taxon>
    </lineage>
</organism>
<reference evidence="3" key="1">
    <citation type="submission" date="2016-11" db="EMBL/GenBank/DDBJ databases">
        <authorList>
            <person name="Varghese N."/>
            <person name="Submissions S."/>
        </authorList>
    </citation>
    <scope>NUCLEOTIDE SEQUENCE [LARGE SCALE GENOMIC DNA]</scope>
    <source>
        <strain evidence="3">USBA-503</strain>
    </source>
</reference>
<sequence>MDLLEQISQLSQRLREAVRMCEYLQMQLNHHQESLRPQAREPQVHKSDSHVKRNPATYTYAPTSAVESHLLSPIQESFSLQATETTSVMMSPRQSEYSIYGRV</sequence>
<feature type="region of interest" description="Disordered" evidence="1">
    <location>
        <begin position="32"/>
        <end position="55"/>
    </location>
</feature>
<dbReference type="AlphaFoldDB" id="A0A1M6VAC7"/>
<gene>
    <name evidence="2" type="ORF">SAMN05443507_12256</name>
</gene>
<proteinExistence type="predicted"/>
<dbReference type="STRING" id="1830138.SAMN05443507_12256"/>
<evidence type="ECO:0000256" key="1">
    <source>
        <dbReference type="SAM" id="MobiDB-lite"/>
    </source>
</evidence>
<evidence type="ECO:0000313" key="2">
    <source>
        <dbReference type="EMBL" id="SHK78315.1"/>
    </source>
</evidence>
<dbReference type="RefSeq" id="WP_072874849.1">
    <property type="nucleotide sequence ID" value="NZ_FRAF01000022.1"/>
</dbReference>
<dbReference type="Proteomes" id="UP000184016">
    <property type="component" value="Unassembled WGS sequence"/>
</dbReference>
<name>A0A1M6VAC7_9BACL</name>
<accession>A0A1M6VAC7</accession>